<sequence length="126" mass="14651">MLADERFEYDYVLERLTDLCQTRSIGHSLDGGFRINVEEQLAQEVREKLHQAELRVDEFRRDVERGSLAACQSTLHSHRRRVAGFYQVGQLIARGETALRTAIDDGLLIFQGHRVNCAQFRRIYGW</sequence>
<organism evidence="1 2">
    <name type="scientific">Auriscalpium vulgare</name>
    <dbReference type="NCBI Taxonomy" id="40419"/>
    <lineage>
        <taxon>Eukaryota</taxon>
        <taxon>Fungi</taxon>
        <taxon>Dikarya</taxon>
        <taxon>Basidiomycota</taxon>
        <taxon>Agaricomycotina</taxon>
        <taxon>Agaricomycetes</taxon>
        <taxon>Russulales</taxon>
        <taxon>Auriscalpiaceae</taxon>
        <taxon>Auriscalpium</taxon>
    </lineage>
</organism>
<name>A0ACB8R793_9AGAM</name>
<accession>A0ACB8R793</accession>
<dbReference type="Proteomes" id="UP000814033">
    <property type="component" value="Unassembled WGS sequence"/>
</dbReference>
<evidence type="ECO:0000313" key="1">
    <source>
        <dbReference type="EMBL" id="KAI0039815.1"/>
    </source>
</evidence>
<dbReference type="EMBL" id="MU276260">
    <property type="protein sequence ID" value="KAI0039815.1"/>
    <property type="molecule type" value="Genomic_DNA"/>
</dbReference>
<reference evidence="1" key="2">
    <citation type="journal article" date="2022" name="New Phytol.">
        <title>Evolutionary transition to the ectomycorrhizal habit in the genomes of a hyperdiverse lineage of mushroom-forming fungi.</title>
        <authorList>
            <person name="Looney B."/>
            <person name="Miyauchi S."/>
            <person name="Morin E."/>
            <person name="Drula E."/>
            <person name="Courty P.E."/>
            <person name="Kohler A."/>
            <person name="Kuo A."/>
            <person name="LaButti K."/>
            <person name="Pangilinan J."/>
            <person name="Lipzen A."/>
            <person name="Riley R."/>
            <person name="Andreopoulos W."/>
            <person name="He G."/>
            <person name="Johnson J."/>
            <person name="Nolan M."/>
            <person name="Tritt A."/>
            <person name="Barry K.W."/>
            <person name="Grigoriev I.V."/>
            <person name="Nagy L.G."/>
            <person name="Hibbett D."/>
            <person name="Henrissat B."/>
            <person name="Matheny P.B."/>
            <person name="Labbe J."/>
            <person name="Martin F.M."/>
        </authorList>
    </citation>
    <scope>NUCLEOTIDE SEQUENCE</scope>
    <source>
        <strain evidence="1">FP105234-sp</strain>
    </source>
</reference>
<gene>
    <name evidence="1" type="ORF">FA95DRAFT_1503685</name>
</gene>
<protein>
    <submittedName>
        <fullName evidence="1">Uncharacterized protein</fullName>
    </submittedName>
</protein>
<keyword evidence="2" id="KW-1185">Reference proteome</keyword>
<comment type="caution">
    <text evidence="1">The sequence shown here is derived from an EMBL/GenBank/DDBJ whole genome shotgun (WGS) entry which is preliminary data.</text>
</comment>
<reference evidence="1" key="1">
    <citation type="submission" date="2021-02" db="EMBL/GenBank/DDBJ databases">
        <authorList>
            <consortium name="DOE Joint Genome Institute"/>
            <person name="Ahrendt S."/>
            <person name="Looney B.P."/>
            <person name="Miyauchi S."/>
            <person name="Morin E."/>
            <person name="Drula E."/>
            <person name="Courty P.E."/>
            <person name="Chicoki N."/>
            <person name="Fauchery L."/>
            <person name="Kohler A."/>
            <person name="Kuo A."/>
            <person name="Labutti K."/>
            <person name="Pangilinan J."/>
            <person name="Lipzen A."/>
            <person name="Riley R."/>
            <person name="Andreopoulos W."/>
            <person name="He G."/>
            <person name="Johnson J."/>
            <person name="Barry K.W."/>
            <person name="Grigoriev I.V."/>
            <person name="Nagy L."/>
            <person name="Hibbett D."/>
            <person name="Henrissat B."/>
            <person name="Matheny P.B."/>
            <person name="Labbe J."/>
            <person name="Martin F."/>
        </authorList>
    </citation>
    <scope>NUCLEOTIDE SEQUENCE</scope>
    <source>
        <strain evidence="1">FP105234-sp</strain>
    </source>
</reference>
<evidence type="ECO:0000313" key="2">
    <source>
        <dbReference type="Proteomes" id="UP000814033"/>
    </source>
</evidence>
<proteinExistence type="predicted"/>